<dbReference type="AlphaFoldDB" id="A0A7C5AKM1"/>
<protein>
    <submittedName>
        <fullName evidence="1">Tetratricopeptide repeat protein</fullName>
    </submittedName>
</protein>
<gene>
    <name evidence="1" type="ORF">ENW48_02080</name>
</gene>
<organism evidence="1">
    <name type="scientific">Desulfobacca acetoxidans</name>
    <dbReference type="NCBI Taxonomy" id="60893"/>
    <lineage>
        <taxon>Bacteria</taxon>
        <taxon>Pseudomonadati</taxon>
        <taxon>Thermodesulfobacteriota</taxon>
        <taxon>Desulfobaccia</taxon>
        <taxon>Desulfobaccales</taxon>
        <taxon>Desulfobaccaceae</taxon>
        <taxon>Desulfobacca</taxon>
    </lineage>
</organism>
<dbReference type="InterPro" id="IPR011990">
    <property type="entry name" value="TPR-like_helical_dom_sf"/>
</dbReference>
<name>A0A7C5AKM1_9BACT</name>
<dbReference type="EMBL" id="DTKJ01000016">
    <property type="protein sequence ID" value="HGZ10991.1"/>
    <property type="molecule type" value="Genomic_DNA"/>
</dbReference>
<comment type="caution">
    <text evidence="1">The sequence shown here is derived from an EMBL/GenBank/DDBJ whole genome shotgun (WGS) entry which is preliminary data.</text>
</comment>
<dbReference type="Gene3D" id="1.25.40.10">
    <property type="entry name" value="Tetratricopeptide repeat domain"/>
    <property type="match status" value="1"/>
</dbReference>
<sequence length="183" mass="19949">MFVWGGIFTKASFICKERGRPMKRTSVKVLCLVLALILCGAGMAMAQKAKKPAAPPAPADINKLLLDSFDLMEKGKFDQAQKLLDKVLQQDPGNPLALNNLAAIMVKQKKFDKADTYLNQALPRAKGYMVQVNRVCQVGGICLAFKPVVGATGNQELAPLVMMNIDMVKQYMASEPLPGRGPR</sequence>
<dbReference type="SUPFAM" id="SSF48452">
    <property type="entry name" value="TPR-like"/>
    <property type="match status" value="1"/>
</dbReference>
<dbReference type="Pfam" id="PF14559">
    <property type="entry name" value="TPR_19"/>
    <property type="match status" value="1"/>
</dbReference>
<evidence type="ECO:0000313" key="1">
    <source>
        <dbReference type="EMBL" id="HGZ10991.1"/>
    </source>
</evidence>
<accession>A0A7C5AKM1</accession>
<proteinExistence type="predicted"/>
<reference evidence="1" key="1">
    <citation type="journal article" date="2020" name="mSystems">
        <title>Genome- and Community-Level Interaction Insights into Carbon Utilization and Element Cycling Functions of Hydrothermarchaeota in Hydrothermal Sediment.</title>
        <authorList>
            <person name="Zhou Z."/>
            <person name="Liu Y."/>
            <person name="Xu W."/>
            <person name="Pan J."/>
            <person name="Luo Z.H."/>
            <person name="Li M."/>
        </authorList>
    </citation>
    <scope>NUCLEOTIDE SEQUENCE [LARGE SCALE GENOMIC DNA]</scope>
    <source>
        <strain evidence="1">SpSt-853</strain>
    </source>
</reference>